<proteinExistence type="inferred from homology"/>
<evidence type="ECO:0000313" key="9">
    <source>
        <dbReference type="Proteomes" id="UP000634667"/>
    </source>
</evidence>
<dbReference type="PANTHER" id="PTHR10491:SF4">
    <property type="entry name" value="METHIONINE ADENOSYLTRANSFERASE 2 SUBUNIT BETA"/>
    <property type="match status" value="1"/>
</dbReference>
<comment type="cofactor">
    <cofactor evidence="6">
        <name>Mg(2+)</name>
        <dbReference type="ChEBI" id="CHEBI:18420"/>
    </cofactor>
    <text evidence="6">Binds 1 Mg(2+) ion per monomer.</text>
</comment>
<dbReference type="Proteomes" id="UP000634667">
    <property type="component" value="Unassembled WGS sequence"/>
</dbReference>
<dbReference type="Gene3D" id="3.40.50.720">
    <property type="entry name" value="NAD(P)-binding Rossmann-like Domain"/>
    <property type="match status" value="1"/>
</dbReference>
<keyword evidence="6" id="KW-0521">NADP</keyword>
<dbReference type="NCBIfam" id="TIGR01214">
    <property type="entry name" value="rmlD"/>
    <property type="match status" value="1"/>
</dbReference>
<evidence type="ECO:0000313" key="8">
    <source>
        <dbReference type="EMBL" id="GGW48475.1"/>
    </source>
</evidence>
<dbReference type="InterPro" id="IPR036291">
    <property type="entry name" value="NAD(P)-bd_dom_sf"/>
</dbReference>
<feature type="domain" description="RmlD-like substrate binding" evidence="7">
    <location>
        <begin position="4"/>
        <end position="299"/>
    </location>
</feature>
<evidence type="ECO:0000256" key="3">
    <source>
        <dbReference type="ARBA" id="ARBA00012929"/>
    </source>
</evidence>
<dbReference type="SUPFAM" id="SSF51735">
    <property type="entry name" value="NAD(P)-binding Rossmann-fold domains"/>
    <property type="match status" value="1"/>
</dbReference>
<dbReference type="InterPro" id="IPR005913">
    <property type="entry name" value="dTDP_dehydrorham_reduct"/>
</dbReference>
<comment type="function">
    <text evidence="6">Catalyzes the reduction of dTDP-6-deoxy-L-lyxo-4-hexulose to yield dTDP-L-rhamnose.</text>
</comment>
<evidence type="ECO:0000259" key="7">
    <source>
        <dbReference type="Pfam" id="PF04321"/>
    </source>
</evidence>
<sequence>MQTIVLLAPTGQVGFEVARAVAPLGTLHTLSRSEVDFADTQAVISQVAALNPTLIINAAAWTAVDKAETEQAACNLINVVLPAALATLAKQRNAWLVHYSSDYVYPGEGSTPWQESDETGPLSVYGQSKLDGDNAVMQNTDQYLIFRTSWVYAARGNNFMRTMLKLAQSREALKVVADQIGAPTPARLIAQVTVLAIQQVWLSQAAGENTGRYSGVYHLAPQGYCSWYEFAAEIFSLARSQGITLALKPEQFMPITTAEYPTPAKRPANSRLNITKLEHTFNLQLPSWQQQVALTFTELTAQ</sequence>
<protein>
    <recommendedName>
        <fullName evidence="4 6">dTDP-4-dehydrorhamnose reductase</fullName>
        <ecNumber evidence="3 6">1.1.1.133</ecNumber>
    </recommendedName>
</protein>
<dbReference type="Pfam" id="PF04321">
    <property type="entry name" value="RmlD_sub_bind"/>
    <property type="match status" value="1"/>
</dbReference>
<dbReference type="RefSeq" id="WP_189479238.1">
    <property type="nucleotide sequence ID" value="NZ_BMYR01000001.1"/>
</dbReference>
<evidence type="ECO:0000256" key="4">
    <source>
        <dbReference type="ARBA" id="ARBA00017099"/>
    </source>
</evidence>
<accession>A0ABQ2WCF8</accession>
<dbReference type="InterPro" id="IPR029903">
    <property type="entry name" value="RmlD-like-bd"/>
</dbReference>
<dbReference type="EC" id="1.1.1.133" evidence="3 6"/>
<name>A0ABQ2WCF8_9ALTE</name>
<dbReference type="NCBIfam" id="NF007440">
    <property type="entry name" value="PRK09987.1"/>
    <property type="match status" value="1"/>
</dbReference>
<dbReference type="PANTHER" id="PTHR10491">
    <property type="entry name" value="DTDP-4-DEHYDRORHAMNOSE REDUCTASE"/>
    <property type="match status" value="1"/>
</dbReference>
<dbReference type="Gene3D" id="3.90.25.10">
    <property type="entry name" value="UDP-galactose 4-epimerase, domain 1"/>
    <property type="match status" value="1"/>
</dbReference>
<comment type="catalytic activity">
    <reaction evidence="5 6">
        <text>dTDP-beta-L-rhamnose + NADP(+) = dTDP-4-dehydro-beta-L-rhamnose + NADPH + H(+)</text>
        <dbReference type="Rhea" id="RHEA:21796"/>
        <dbReference type="ChEBI" id="CHEBI:15378"/>
        <dbReference type="ChEBI" id="CHEBI:57510"/>
        <dbReference type="ChEBI" id="CHEBI:57783"/>
        <dbReference type="ChEBI" id="CHEBI:58349"/>
        <dbReference type="ChEBI" id="CHEBI:62830"/>
        <dbReference type="EC" id="1.1.1.133"/>
    </reaction>
</comment>
<dbReference type="EMBL" id="BMYR01000001">
    <property type="protein sequence ID" value="GGW48475.1"/>
    <property type="molecule type" value="Genomic_DNA"/>
</dbReference>
<evidence type="ECO:0000256" key="1">
    <source>
        <dbReference type="ARBA" id="ARBA00004781"/>
    </source>
</evidence>
<dbReference type="CDD" id="cd05254">
    <property type="entry name" value="dTDP_HR_like_SDR_e"/>
    <property type="match status" value="1"/>
</dbReference>
<gene>
    <name evidence="8" type="primary">rmlD</name>
    <name evidence="8" type="ORF">GCM10008111_00110</name>
</gene>
<comment type="similarity">
    <text evidence="2 6">Belongs to the dTDP-4-dehydrorhamnose reductase family.</text>
</comment>
<comment type="caution">
    <text evidence="8">The sequence shown here is derived from an EMBL/GenBank/DDBJ whole genome shotgun (WGS) entry which is preliminary data.</text>
</comment>
<keyword evidence="9" id="KW-1185">Reference proteome</keyword>
<evidence type="ECO:0000256" key="2">
    <source>
        <dbReference type="ARBA" id="ARBA00010944"/>
    </source>
</evidence>
<keyword evidence="6" id="KW-0560">Oxidoreductase</keyword>
<evidence type="ECO:0000256" key="5">
    <source>
        <dbReference type="ARBA" id="ARBA00048200"/>
    </source>
</evidence>
<reference evidence="9" key="1">
    <citation type="journal article" date="2019" name="Int. J. Syst. Evol. Microbiol.">
        <title>The Global Catalogue of Microorganisms (GCM) 10K type strain sequencing project: providing services to taxonomists for standard genome sequencing and annotation.</title>
        <authorList>
            <consortium name="The Broad Institute Genomics Platform"/>
            <consortium name="The Broad Institute Genome Sequencing Center for Infectious Disease"/>
            <person name="Wu L."/>
            <person name="Ma J."/>
        </authorList>
    </citation>
    <scope>NUCLEOTIDE SEQUENCE [LARGE SCALE GENOMIC DNA]</scope>
    <source>
        <strain evidence="9">KCTC 23723</strain>
    </source>
</reference>
<organism evidence="8 9">
    <name type="scientific">Alishewanella tabrizica</name>
    <dbReference type="NCBI Taxonomy" id="671278"/>
    <lineage>
        <taxon>Bacteria</taxon>
        <taxon>Pseudomonadati</taxon>
        <taxon>Pseudomonadota</taxon>
        <taxon>Gammaproteobacteria</taxon>
        <taxon>Alteromonadales</taxon>
        <taxon>Alteromonadaceae</taxon>
        <taxon>Alishewanella</taxon>
    </lineage>
</organism>
<comment type="pathway">
    <text evidence="1 6">Carbohydrate biosynthesis; dTDP-L-rhamnose biosynthesis.</text>
</comment>
<evidence type="ECO:0000256" key="6">
    <source>
        <dbReference type="RuleBase" id="RU364082"/>
    </source>
</evidence>